<organism evidence="2">
    <name type="scientific">uncultured Sporomusa sp</name>
    <dbReference type="NCBI Taxonomy" id="307249"/>
    <lineage>
        <taxon>Bacteria</taxon>
        <taxon>Bacillati</taxon>
        <taxon>Bacillota</taxon>
        <taxon>Negativicutes</taxon>
        <taxon>Selenomonadales</taxon>
        <taxon>Sporomusaceae</taxon>
        <taxon>Sporomusa</taxon>
        <taxon>environmental samples</taxon>
    </lineage>
</organism>
<dbReference type="AlphaFoldDB" id="A0A212LQB8"/>
<reference evidence="2" key="1">
    <citation type="submission" date="2016-08" db="EMBL/GenBank/DDBJ databases">
        <authorList>
            <person name="Seilhamer J.J."/>
        </authorList>
    </citation>
    <scope>NUCLEOTIDE SEQUENCE</scope>
    <source>
        <strain evidence="2">86</strain>
    </source>
</reference>
<evidence type="ECO:0000313" key="2">
    <source>
        <dbReference type="EMBL" id="SCM79640.1"/>
    </source>
</evidence>
<gene>
    <name evidence="2" type="ORF">KL86SPO_30021</name>
</gene>
<proteinExistence type="predicted"/>
<dbReference type="EMBL" id="FMJE01000003">
    <property type="protein sequence ID" value="SCM79640.1"/>
    <property type="molecule type" value="Genomic_DNA"/>
</dbReference>
<keyword evidence="1" id="KW-0812">Transmembrane</keyword>
<keyword evidence="1" id="KW-0472">Membrane</keyword>
<dbReference type="RefSeq" id="WP_288183565.1">
    <property type="nucleotide sequence ID" value="NZ_LT608335.1"/>
</dbReference>
<feature type="transmembrane region" description="Helical" evidence="1">
    <location>
        <begin position="20"/>
        <end position="41"/>
    </location>
</feature>
<name>A0A212LQB8_9FIRM</name>
<protein>
    <submittedName>
        <fullName evidence="2">Uncharacterized protein</fullName>
    </submittedName>
</protein>
<keyword evidence="1" id="KW-1133">Transmembrane helix</keyword>
<evidence type="ECO:0000256" key="1">
    <source>
        <dbReference type="SAM" id="Phobius"/>
    </source>
</evidence>
<sequence>MLCHQNDLMGDSTLAFPRTGFWIVHILGGLFLISLGMRLVVRKAPVPLLVYRLFKMLR</sequence>
<accession>A0A212LQB8</accession>